<evidence type="ECO:0000313" key="1">
    <source>
        <dbReference type="EMBL" id="HJC33098.1"/>
    </source>
</evidence>
<accession>A0A9D2NKP5</accession>
<evidence type="ECO:0000313" key="2">
    <source>
        <dbReference type="Proteomes" id="UP000823890"/>
    </source>
</evidence>
<dbReference type="EMBL" id="DWWO01000006">
    <property type="protein sequence ID" value="HJC33098.1"/>
    <property type="molecule type" value="Genomic_DNA"/>
</dbReference>
<organism evidence="1 2">
    <name type="scientific">Candidatus Mediterraneibacter faecipullorum</name>
    <dbReference type="NCBI Taxonomy" id="2838670"/>
    <lineage>
        <taxon>Bacteria</taxon>
        <taxon>Bacillati</taxon>
        <taxon>Bacillota</taxon>
        <taxon>Clostridia</taxon>
        <taxon>Lachnospirales</taxon>
        <taxon>Lachnospiraceae</taxon>
        <taxon>Mediterraneibacter</taxon>
    </lineage>
</organism>
<proteinExistence type="predicted"/>
<sequence length="56" mass="6483">MAISSNNIQVYTTLSRDLVAEIDKDAKENFRTRSQQINMILTEYYKTRAANDPDTK</sequence>
<name>A0A9D2NKP5_9FIRM</name>
<protein>
    <submittedName>
        <fullName evidence="1">Uncharacterized protein</fullName>
    </submittedName>
</protein>
<reference evidence="1" key="2">
    <citation type="submission" date="2021-04" db="EMBL/GenBank/DDBJ databases">
        <authorList>
            <person name="Gilroy R."/>
        </authorList>
    </citation>
    <scope>NUCLEOTIDE SEQUENCE</scope>
    <source>
        <strain evidence="1">ChiW19-954</strain>
    </source>
</reference>
<dbReference type="Proteomes" id="UP000823890">
    <property type="component" value="Unassembled WGS sequence"/>
</dbReference>
<gene>
    <name evidence="1" type="ORF">H9758_00720</name>
</gene>
<comment type="caution">
    <text evidence="1">The sequence shown here is derived from an EMBL/GenBank/DDBJ whole genome shotgun (WGS) entry which is preliminary data.</text>
</comment>
<dbReference type="AlphaFoldDB" id="A0A9D2NKP5"/>
<reference evidence="1" key="1">
    <citation type="journal article" date="2021" name="PeerJ">
        <title>Extensive microbial diversity within the chicken gut microbiome revealed by metagenomics and culture.</title>
        <authorList>
            <person name="Gilroy R."/>
            <person name="Ravi A."/>
            <person name="Getino M."/>
            <person name="Pursley I."/>
            <person name="Horton D.L."/>
            <person name="Alikhan N.F."/>
            <person name="Baker D."/>
            <person name="Gharbi K."/>
            <person name="Hall N."/>
            <person name="Watson M."/>
            <person name="Adriaenssens E.M."/>
            <person name="Foster-Nyarko E."/>
            <person name="Jarju S."/>
            <person name="Secka A."/>
            <person name="Antonio M."/>
            <person name="Oren A."/>
            <person name="Chaudhuri R.R."/>
            <person name="La Ragione R."/>
            <person name="Hildebrand F."/>
            <person name="Pallen M.J."/>
        </authorList>
    </citation>
    <scope>NUCLEOTIDE SEQUENCE</scope>
    <source>
        <strain evidence="1">ChiW19-954</strain>
    </source>
</reference>